<dbReference type="GO" id="GO:0032481">
    <property type="term" value="P:positive regulation of type I interferon production"/>
    <property type="evidence" value="ECO:0007669"/>
    <property type="project" value="TreeGrafter"/>
</dbReference>
<reference evidence="9 10" key="2">
    <citation type="submission" date="2020-02" db="EMBL/GenBank/DDBJ databases">
        <title>Esox lucius (northern pike) genome, fEsoLuc1, primary haplotype.</title>
        <authorList>
            <person name="Myers G."/>
            <person name="Karagic N."/>
            <person name="Meyer A."/>
            <person name="Pippel M."/>
            <person name="Reichard M."/>
            <person name="Winkler S."/>
            <person name="Tracey A."/>
            <person name="Sims Y."/>
            <person name="Howe K."/>
            <person name="Rhie A."/>
            <person name="Formenti G."/>
            <person name="Durbin R."/>
            <person name="Fedrigo O."/>
            <person name="Jarvis E.D."/>
        </authorList>
    </citation>
    <scope>NUCLEOTIDE SEQUENCE [LARGE SCALE GENOMIC DNA]</scope>
</reference>
<keyword evidence="3" id="KW-0597">Phosphoprotein</keyword>
<keyword evidence="4" id="KW-0399">Innate immunity</keyword>
<evidence type="ECO:0000313" key="10">
    <source>
        <dbReference type="Proteomes" id="UP000265140"/>
    </source>
</evidence>
<dbReference type="Gene3D" id="3.40.50.10140">
    <property type="entry name" value="Toll/interleukin-1 receptor homology (TIR) domain"/>
    <property type="match status" value="1"/>
</dbReference>
<dbReference type="GO" id="GO:0035666">
    <property type="term" value="P:TRIF-dependent toll-like receptor signaling pathway"/>
    <property type="evidence" value="ECO:0007669"/>
    <property type="project" value="InterPro"/>
</dbReference>
<evidence type="ECO:0000256" key="6">
    <source>
        <dbReference type="ARBA" id="ARBA00023198"/>
    </source>
</evidence>
<evidence type="ECO:0000256" key="5">
    <source>
        <dbReference type="ARBA" id="ARBA00022859"/>
    </source>
</evidence>
<dbReference type="STRING" id="8010.ENSELUP00000004971"/>
<dbReference type="InterPro" id="IPR046946">
    <property type="entry name" value="TCAM1/2"/>
</dbReference>
<dbReference type="InterPro" id="IPR000157">
    <property type="entry name" value="TIR_dom"/>
</dbReference>
<dbReference type="Ensembl" id="ENSELUT00000011431.3">
    <property type="protein sequence ID" value="ENSELUP00000004971.3"/>
    <property type="gene ID" value="ENSELUG00000006060.3"/>
</dbReference>
<dbReference type="Ensembl" id="ENSELUT00000109317.1">
    <property type="protein sequence ID" value="ENSELUP00000087139.1"/>
    <property type="gene ID" value="ENSELUG00000006060.3"/>
</dbReference>
<dbReference type="SUPFAM" id="SSF52200">
    <property type="entry name" value="Toll/Interleukin receptor TIR domain"/>
    <property type="match status" value="1"/>
</dbReference>
<dbReference type="PROSITE" id="PS50104">
    <property type="entry name" value="TIR"/>
    <property type="match status" value="1"/>
</dbReference>
<dbReference type="Proteomes" id="UP000265140">
    <property type="component" value="Chromosome 19"/>
</dbReference>
<feature type="region of interest" description="Disordered" evidence="7">
    <location>
        <begin position="341"/>
        <end position="367"/>
    </location>
</feature>
<reference evidence="9" key="3">
    <citation type="submission" date="2025-05" db="UniProtKB">
        <authorList>
            <consortium name="Ensembl"/>
        </authorList>
    </citation>
    <scope>IDENTIFICATION</scope>
</reference>
<dbReference type="InterPro" id="IPR040886">
    <property type="entry name" value="TRIF_N"/>
</dbReference>
<dbReference type="GO" id="GO:0006954">
    <property type="term" value="P:inflammatory response"/>
    <property type="evidence" value="ECO:0007669"/>
    <property type="project" value="UniProtKB-KW"/>
</dbReference>
<comment type="subcellular location">
    <subcellularLocation>
        <location evidence="1">Cytoplasm</location>
    </subcellularLocation>
</comment>
<evidence type="ECO:0000256" key="4">
    <source>
        <dbReference type="ARBA" id="ARBA00022588"/>
    </source>
</evidence>
<evidence type="ECO:0000259" key="8">
    <source>
        <dbReference type="PROSITE" id="PS50104"/>
    </source>
</evidence>
<dbReference type="Pfam" id="PF13676">
    <property type="entry name" value="TIR_2"/>
    <property type="match status" value="1"/>
</dbReference>
<evidence type="ECO:0000256" key="1">
    <source>
        <dbReference type="ARBA" id="ARBA00004496"/>
    </source>
</evidence>
<dbReference type="AlphaFoldDB" id="A0A3P8XK75"/>
<evidence type="ECO:0000313" key="9">
    <source>
        <dbReference type="Ensembl" id="ENSELUP00000004971.3"/>
    </source>
</evidence>
<sequence>MTSEMDRKAHTEEEHHGGTGLVDVLKILTKVPYERKLSLNFTLGVSLAEEMVRAISLISLGKRSEALEKLQALGDNLIANYLAEKVRMCGVKLENLSTVSFQESNVDTLVDLARMFKVLAEERLCDQTLRDLAYQTALAACKNKNCVKERSKVEYLYMELSDEAKKVCGPQIEYTVKGTSPKDFSGLCSNQPLVEGRTILGFLDQTGSGQSLPSSLREDSTIYSYPSHLEISVSETIGLKPSNLPLQPPSPMSLEPVPSQNQGVLKYFSRVMSRDKSPTQNEPQPVKVEMDSEKSFAPSCENESVSEDMRVVSLSPGSSTPAHIKIGNPMSLNGHDKVCPTKNLVPPSNTSRPASHPTTLENSSTLGVPLTEQVSASAALIPPLLEEEEEDFFSFVVLHAQEDVAMAEMLTEKLEATGVGKGATFQEFAIPGKNLLMCVEDAINNSAFTILLLTSNFNSRLLEVEASSALMNAIQNRHKYNTVIPFLPRENCMPNEKMPSVLRIYIPLREDKTFEKKAKRAMTPAKIAMQRQLWLTEQAVRAEVKRRERLQMEEKRRGDLIRERQQVEMMRKHLSQQQVNELITPAGGHFAAQGLENQQFNLTNMRLQKNGWSHPQGNIRIENARYIMIGDNSAMTVGIGRDSSEEEDDDRC</sequence>
<gene>
    <name evidence="9" type="primary">TICAM1</name>
</gene>
<evidence type="ECO:0000256" key="3">
    <source>
        <dbReference type="ARBA" id="ARBA00022553"/>
    </source>
</evidence>
<keyword evidence="10" id="KW-1185">Reference proteome</keyword>
<keyword evidence="2" id="KW-0963">Cytoplasm</keyword>
<dbReference type="InterPro" id="IPR035897">
    <property type="entry name" value="Toll_tir_struct_dom_sf"/>
</dbReference>
<keyword evidence="6" id="KW-0395">Inflammatory response</keyword>
<protein>
    <recommendedName>
        <fullName evidence="8">TIR domain-containing protein</fullName>
    </recommendedName>
</protein>
<dbReference type="GO" id="GO:0043123">
    <property type="term" value="P:positive regulation of canonical NF-kappaB signal transduction"/>
    <property type="evidence" value="ECO:0007669"/>
    <property type="project" value="TreeGrafter"/>
</dbReference>
<dbReference type="InParanoid" id="A0A3P8XK75"/>
<dbReference type="GO" id="GO:0005768">
    <property type="term" value="C:endosome"/>
    <property type="evidence" value="ECO:0007669"/>
    <property type="project" value="TreeGrafter"/>
</dbReference>
<feature type="region of interest" description="Disordered" evidence="7">
    <location>
        <begin position="273"/>
        <end position="307"/>
    </location>
</feature>
<evidence type="ECO:0000256" key="2">
    <source>
        <dbReference type="ARBA" id="ARBA00022490"/>
    </source>
</evidence>
<dbReference type="PANTHER" id="PTHR47230">
    <property type="entry name" value="TIR DOMAIN-CONTAINING ADAPTER MOLECULE 1"/>
    <property type="match status" value="1"/>
</dbReference>
<dbReference type="Gene3D" id="1.25.40.780">
    <property type="match status" value="1"/>
</dbReference>
<feature type="domain" description="TIR" evidence="8">
    <location>
        <begin position="391"/>
        <end position="552"/>
    </location>
</feature>
<dbReference type="GO" id="GO:0035591">
    <property type="term" value="F:signaling adaptor activity"/>
    <property type="evidence" value="ECO:0007669"/>
    <property type="project" value="TreeGrafter"/>
</dbReference>
<dbReference type="GeneID" id="105018625"/>
<dbReference type="RefSeq" id="XP_010882521.4">
    <property type="nucleotide sequence ID" value="XM_010884219.5"/>
</dbReference>
<reference evidence="10" key="1">
    <citation type="journal article" date="2014" name="PLoS ONE">
        <title>The genome and linkage map of the northern pike (Esox lucius): conserved synteny revealed between the salmonid sister group and the Neoteleostei.</title>
        <authorList>
            <person name="Rondeau E.B."/>
            <person name="Minkley D.R."/>
            <person name="Leong J.S."/>
            <person name="Messmer A.M."/>
            <person name="Jantzen J.R."/>
            <person name="von Schalburg K.R."/>
            <person name="Lemon C."/>
            <person name="Bird N.H."/>
            <person name="Koop B.F."/>
        </authorList>
    </citation>
    <scope>NUCLEOTIDE SEQUENCE</scope>
</reference>
<dbReference type="GeneTree" id="ENSGT00940000163706"/>
<accession>A0A3P8XK75</accession>
<dbReference type="OMA" id="TRHGWQD"/>
<name>A0A3P8XK75_ESOLU</name>
<organism evidence="9 10">
    <name type="scientific">Esox lucius</name>
    <name type="common">Northern pike</name>
    <dbReference type="NCBI Taxonomy" id="8010"/>
    <lineage>
        <taxon>Eukaryota</taxon>
        <taxon>Metazoa</taxon>
        <taxon>Chordata</taxon>
        <taxon>Craniata</taxon>
        <taxon>Vertebrata</taxon>
        <taxon>Euteleostomi</taxon>
        <taxon>Actinopterygii</taxon>
        <taxon>Neopterygii</taxon>
        <taxon>Teleostei</taxon>
        <taxon>Protacanthopterygii</taxon>
        <taxon>Esociformes</taxon>
        <taxon>Esocidae</taxon>
        <taxon>Esox</taxon>
    </lineage>
</organism>
<dbReference type="GO" id="GO:0045087">
    <property type="term" value="P:innate immune response"/>
    <property type="evidence" value="ECO:0007669"/>
    <property type="project" value="UniProtKB-KW"/>
</dbReference>
<evidence type="ECO:0000256" key="7">
    <source>
        <dbReference type="SAM" id="MobiDB-lite"/>
    </source>
</evidence>
<proteinExistence type="predicted"/>
<dbReference type="PANTHER" id="PTHR47230:SF1">
    <property type="entry name" value="TIR DOMAIN-CONTAINING ADAPTER MOLECULE 1"/>
    <property type="match status" value="1"/>
</dbReference>
<keyword evidence="5" id="KW-0391">Immunity</keyword>
<dbReference type="Bgee" id="ENSELUG00000006060">
    <property type="expression patterns" value="Expressed in ovary and 15 other cell types or tissues"/>
</dbReference>
<dbReference type="Pfam" id="PF17798">
    <property type="entry name" value="TRIF-NTD"/>
    <property type="match status" value="1"/>
</dbReference>
<feature type="compositionally biased region" description="Polar residues" evidence="7">
    <location>
        <begin position="346"/>
        <end position="366"/>
    </location>
</feature>